<organism evidence="2">
    <name type="scientific">hydrothermal vent metagenome</name>
    <dbReference type="NCBI Taxonomy" id="652676"/>
    <lineage>
        <taxon>unclassified sequences</taxon>
        <taxon>metagenomes</taxon>
        <taxon>ecological metagenomes</taxon>
    </lineage>
</organism>
<sequence>MEFADFFINVVSGGVVGGLASFIASKYFLEHNNKVHRPNIAMSDKVIKTNREDGTPALLLKVINRTDKDISKIVFDVEGIKNLSPSGSIPLYQLTHIARREILYIKEYNKNDSNAHYAHRTRLFITDGDILEKCKTFEIIRISVYAECPYYGTSTVLSKDYNVKEDILSEQYHFNTGDSLSCSQT</sequence>
<protein>
    <submittedName>
        <fullName evidence="2">Uncharacterized protein</fullName>
    </submittedName>
</protein>
<gene>
    <name evidence="2" type="ORF">MNB_SM-5-598</name>
</gene>
<keyword evidence="1" id="KW-1133">Transmembrane helix</keyword>
<proteinExistence type="predicted"/>
<evidence type="ECO:0000313" key="2">
    <source>
        <dbReference type="EMBL" id="SFV66682.1"/>
    </source>
</evidence>
<evidence type="ECO:0000256" key="1">
    <source>
        <dbReference type="SAM" id="Phobius"/>
    </source>
</evidence>
<dbReference type="EMBL" id="FPHH01000093">
    <property type="protein sequence ID" value="SFV66682.1"/>
    <property type="molecule type" value="Genomic_DNA"/>
</dbReference>
<reference evidence="2" key="1">
    <citation type="submission" date="2016-10" db="EMBL/GenBank/DDBJ databases">
        <authorList>
            <person name="de Groot N.N."/>
        </authorList>
    </citation>
    <scope>NUCLEOTIDE SEQUENCE</scope>
</reference>
<name>A0A1W1CLU8_9ZZZZ</name>
<keyword evidence="1" id="KW-0472">Membrane</keyword>
<accession>A0A1W1CLU8</accession>
<feature type="transmembrane region" description="Helical" evidence="1">
    <location>
        <begin position="6"/>
        <end position="29"/>
    </location>
</feature>
<keyword evidence="1" id="KW-0812">Transmembrane</keyword>
<dbReference type="AlphaFoldDB" id="A0A1W1CLU8"/>